<evidence type="ECO:0000313" key="2">
    <source>
        <dbReference type="Proteomes" id="UP001200642"/>
    </source>
</evidence>
<dbReference type="EMBL" id="JAIRBC010000022">
    <property type="protein sequence ID" value="MCG2461969.1"/>
    <property type="molecule type" value="Genomic_DNA"/>
</dbReference>
<sequence>MAYKKLKPHLIDEATREAEMRRLWHDEYCIKEIETFDKIKVKFYDDMFDHCFFESANRIEKDKSILSLNRLEKMLWIKETLQDGQAILKKGWDNYHKTYYTNRRVAIVKENYVVIIRFTGILKAKLVTAYEKNDVKNILENPDFERSEEFFGKDWHKKNVDSGSTFKTFVNSLPKVKNSTKIQNRFISTIDINILMLIVL</sequence>
<proteinExistence type="predicted"/>
<organism evidence="1 2">
    <name type="scientific">Cerina litoralis</name>
    <dbReference type="NCBI Taxonomy" id="2874477"/>
    <lineage>
        <taxon>Bacteria</taxon>
        <taxon>Pseudomonadati</taxon>
        <taxon>Bacteroidota</taxon>
        <taxon>Flavobacteriia</taxon>
        <taxon>Flavobacteriales</taxon>
        <taxon>Flavobacteriaceae</taxon>
        <taxon>Cerina</taxon>
    </lineage>
</organism>
<reference evidence="1" key="1">
    <citation type="submission" date="2023-02" db="EMBL/GenBank/DDBJ databases">
        <title>Genome of Flavobacteriaceae gen. nov. sp. strain F89.</title>
        <authorList>
            <person name="Wang Y."/>
        </authorList>
    </citation>
    <scope>NUCLEOTIDE SEQUENCE</scope>
    <source>
        <strain evidence="1">F89</strain>
    </source>
</reference>
<evidence type="ECO:0000313" key="1">
    <source>
        <dbReference type="EMBL" id="MCG2461969.1"/>
    </source>
</evidence>
<comment type="caution">
    <text evidence="1">The sequence shown here is derived from an EMBL/GenBank/DDBJ whole genome shotgun (WGS) entry which is preliminary data.</text>
</comment>
<dbReference type="Proteomes" id="UP001200642">
    <property type="component" value="Unassembled WGS sequence"/>
</dbReference>
<keyword evidence="2" id="KW-1185">Reference proteome</keyword>
<accession>A0AAE3JQK4</accession>
<dbReference type="RefSeq" id="WP_317903111.1">
    <property type="nucleotide sequence ID" value="NZ_JAIRBC010000022.1"/>
</dbReference>
<name>A0AAE3JQK4_9FLAO</name>
<protein>
    <submittedName>
        <fullName evidence="1">Uncharacterized protein</fullName>
    </submittedName>
</protein>
<gene>
    <name evidence="1" type="ORF">K8352_14515</name>
</gene>
<dbReference type="AlphaFoldDB" id="A0AAE3JQK4"/>